<evidence type="ECO:0000313" key="1">
    <source>
        <dbReference type="EMBL" id="CAJ2629188.1"/>
    </source>
</evidence>
<dbReference type="EMBL" id="CASHSV030000001">
    <property type="protein sequence ID" value="CAJ2629188.1"/>
    <property type="molecule type" value="Genomic_DNA"/>
</dbReference>
<accession>A0ACB0IBC4</accession>
<comment type="caution">
    <text evidence="1">The sequence shown here is derived from an EMBL/GenBank/DDBJ whole genome shotgun (WGS) entry which is preliminary data.</text>
</comment>
<gene>
    <name evidence="1" type="ORF">MILVUS5_LOCUS1229</name>
</gene>
<reference evidence="1" key="1">
    <citation type="submission" date="2023-10" db="EMBL/GenBank/DDBJ databases">
        <authorList>
            <person name="Rodriguez Cubillos JULIANA M."/>
            <person name="De Vega J."/>
        </authorList>
    </citation>
    <scope>NUCLEOTIDE SEQUENCE</scope>
</reference>
<dbReference type="Proteomes" id="UP001177021">
    <property type="component" value="Unassembled WGS sequence"/>
</dbReference>
<keyword evidence="2" id="KW-1185">Reference proteome</keyword>
<evidence type="ECO:0000313" key="2">
    <source>
        <dbReference type="Proteomes" id="UP001177021"/>
    </source>
</evidence>
<sequence>MENIRVVMGYDSCLSIDVEGRSGGLAVMWKESSSCRVINYSRNFINLLVEDQNKGDWRITCYYGYPERGRERNAWQLFRVLCDMSQLPWCIIGDFNDLLSQEDKRGVHPHPNWLCSGFRQAVNDCDLSDIEMAGYSFTWVKSRGTPHMIEERLDRAMANPDWLHLFPNVKLSNLLTSHSDHSPILLQCEPSTQARSNYFFKFENSWLQEEDVGEVVHDGWGVGELREMEERVEGCSTKLIEWGRRKRTKFKEEIRECGRELEELRGQSSETSGRRYKEVSERHAKLLIQEEAYWKQRAKMHWLKEGDLNTKFFHMSATARRRRKKISKLVNEEGEEVSSQKSLCDVAQKYFDELFKPSNGTHESVLRLICNKISPDDNERLTALITREELKDALFHMHSDKAPGPDGFNPAFFQHFWSMCGDDVFTDAKLWLDRGYFPTSLNDTNICLIPKCDNPMSMRDLRPISLCNVLYKMVSKLLVNRLKEFIDKCISPEQYAFIEGRSILDNALIAIETIHAMKRKTRGRRGDLALKIDISKAYDRVDWSFLRGMLERLGFDDKWIRWMMMCVSSVNYSVMLNAERVGPIVPGRGLRQGDPLSPYLFILVAEGLSSRIHEAVGRGELHGAKICRGAPVVSHLLFADDCFLFCRANCSEADHLLQILKIYEEASGTGTYLGLPSMIGRSKKATFSYIKDRIWKKINSWRGRSLSKAGKEVMVKSVLQAIHSYIMSIYTIPSTTIAEIERMFSAFWWGGGTNNKGIRWLAWDRLTCPKEKGGLGFKDLQAFNMAMVAKQGWNLIQNLESLVAKVLKARYFPKSTFLEANLGHNPSYAWKSLWNARHVMLRGCRWVVGDGSNISVMGSPWIRGQQEKWIHSPQQQSTYNIYVNDLLVEGEKKWDVAKIQSLFSPDMAEAIMDVPLFPMINNDKLIWDGDKNGVYTVRAGYKLVMKELLKRDSSYVNGNWSALWRVSAPSKARHLAWRVCRNCIPTRDRLLQRHVECSPCCPLCEEHDEDAAHVFLTCSKARTSWAAAGLEVVFNSRAHLFQSVADFIFDVCSTENSFIAGRAIMLMWCIWQNRNDMVWNNHTIDAYQLGQQAFSMWKDWFDAQQRKQPSRNSNTLQNNSTWQKPAQGWIKCNIDAGFFMEESITSLACCFRNASGEFLKAQTKWINAKLSTIEGEGMAFLEAISFAVQNGWDKIIFESDSQILVDSIHANQAGVSEFSYITNRIRASLSCINNFEVKFVRRQANMVAHSLARAAISWASHHVLDMSPPCIDSLLINEKS</sequence>
<name>A0ACB0IBC4_TRIPR</name>
<organism evidence="1 2">
    <name type="scientific">Trifolium pratense</name>
    <name type="common">Red clover</name>
    <dbReference type="NCBI Taxonomy" id="57577"/>
    <lineage>
        <taxon>Eukaryota</taxon>
        <taxon>Viridiplantae</taxon>
        <taxon>Streptophyta</taxon>
        <taxon>Embryophyta</taxon>
        <taxon>Tracheophyta</taxon>
        <taxon>Spermatophyta</taxon>
        <taxon>Magnoliopsida</taxon>
        <taxon>eudicotyledons</taxon>
        <taxon>Gunneridae</taxon>
        <taxon>Pentapetalae</taxon>
        <taxon>rosids</taxon>
        <taxon>fabids</taxon>
        <taxon>Fabales</taxon>
        <taxon>Fabaceae</taxon>
        <taxon>Papilionoideae</taxon>
        <taxon>50 kb inversion clade</taxon>
        <taxon>NPAAA clade</taxon>
        <taxon>Hologalegina</taxon>
        <taxon>IRL clade</taxon>
        <taxon>Trifolieae</taxon>
        <taxon>Trifolium</taxon>
    </lineage>
</organism>
<proteinExistence type="predicted"/>
<protein>
    <submittedName>
        <fullName evidence="1">Uncharacterized protein</fullName>
    </submittedName>
</protein>